<name>A0A1E3NGE6_9ASCO</name>
<evidence type="ECO:0000259" key="16">
    <source>
        <dbReference type="PROSITE" id="PS50089"/>
    </source>
</evidence>
<organism evidence="17 18">
    <name type="scientific">Pichia membranifaciens NRRL Y-2026</name>
    <dbReference type="NCBI Taxonomy" id="763406"/>
    <lineage>
        <taxon>Eukaryota</taxon>
        <taxon>Fungi</taxon>
        <taxon>Dikarya</taxon>
        <taxon>Ascomycota</taxon>
        <taxon>Saccharomycotina</taxon>
        <taxon>Pichiomycetes</taxon>
        <taxon>Pichiales</taxon>
        <taxon>Pichiaceae</taxon>
        <taxon>Pichia</taxon>
    </lineage>
</organism>
<dbReference type="GeneID" id="30178374"/>
<dbReference type="InterPro" id="IPR013083">
    <property type="entry name" value="Znf_RING/FYVE/PHD"/>
</dbReference>
<dbReference type="FunFam" id="2.60.200.20:FF:000030">
    <property type="entry name" value="FHA domain-containing protein"/>
    <property type="match status" value="1"/>
</dbReference>
<keyword evidence="8" id="KW-0833">Ubl conjugation pathway</keyword>
<evidence type="ECO:0000256" key="12">
    <source>
        <dbReference type="ARBA" id="ARBA00080465"/>
    </source>
</evidence>
<dbReference type="EC" id="2.3.2.27" evidence="3"/>
<feature type="compositionally biased region" description="Basic and acidic residues" evidence="14">
    <location>
        <begin position="805"/>
        <end position="816"/>
    </location>
</feature>
<sequence length="831" mass="89660">MPFIPFSSANYRSSTSSSSFDQDGSNPILIGANANSNNTNSSSNANGNGTSNNSSNNNSTNNSPLFQQGSFPLRRKTSVGNALFSLVNSIRQPAMSQSSKVPRRNSQSSHSRSRSASIPLSKQASNPGSDRGHENNSSDDLNRAREEVESANPFPISLAPELIQRIETEGTSTRTNNSAPASRKGNKSDPQLTTILSGGHAAADQNGEEAELGEEGEEENRGEVNAEVVPMAQETRANSELNDYRRLGFQAMRTSGSYSSNNLDESVHNLNEIPRSIDHDSSNDGTNRNASASGNTNYGENGISITNGDNSAHNMFNPAAYNYSMANSQTIPNFRIYANGGIIGGDESISANGINNGTGNAVIATIQEDNGHTTSATNDFIAPPNNTRTRGNTLRDELVQYEPVVMNSENNHTMGTVINNPITIDDSRDDVVLIDAANGSPAILSEDDRAMQIIGTRGEERRDQSIGPHENNRDLRNRAIGVVGNEGSGRGLNSAGGTETATNTMYAQTTIQQEERDQSSCDPNGFYSIRLTPSIDHSSTHPYMFFGPIVRKLKPGKGISIGRYTERSKKAATAASGSSEPVVFKSKVVSRKHAELTVDERGRWYIQDVKSSSGTFLNHVRLSLPNTVSPRVFLNDSDILQLGVDYRGGSEEMYRCVKVKIELNYSWKKRAAKFSKEAHEKLKQLTNVLGGNKEELTPCVICLDDIKPCQAVFMSSCSHSWHYKCIRPLLVKTYPQFLCPNCKAVCDLEAELEDGDDDAGPSDDVEDDGGVDAVDGAAHSARAGLDLRPNPNGTSAGSGSGGDDYGSRRYEAMDEDLMRDVEEAAAMGAAF</sequence>
<dbReference type="GO" id="GO:0032153">
    <property type="term" value="C:cell division site"/>
    <property type="evidence" value="ECO:0007669"/>
    <property type="project" value="TreeGrafter"/>
</dbReference>
<evidence type="ECO:0000256" key="2">
    <source>
        <dbReference type="ARBA" id="ARBA00004496"/>
    </source>
</evidence>
<dbReference type="AlphaFoldDB" id="A0A1E3NGE6"/>
<evidence type="ECO:0000313" key="17">
    <source>
        <dbReference type="EMBL" id="ODQ45182.1"/>
    </source>
</evidence>
<feature type="compositionally biased region" description="Low complexity" evidence="14">
    <location>
        <begin position="104"/>
        <end position="121"/>
    </location>
</feature>
<evidence type="ECO:0000256" key="9">
    <source>
        <dbReference type="ARBA" id="ARBA00022833"/>
    </source>
</evidence>
<feature type="compositionally biased region" description="Low complexity" evidence="14">
    <location>
        <begin position="31"/>
        <end position="63"/>
    </location>
</feature>
<evidence type="ECO:0000256" key="10">
    <source>
        <dbReference type="ARBA" id="ARBA00023306"/>
    </source>
</evidence>
<dbReference type="Pfam" id="PF00498">
    <property type="entry name" value="FHA"/>
    <property type="match status" value="1"/>
</dbReference>
<dbReference type="SUPFAM" id="SSF57850">
    <property type="entry name" value="RING/U-box"/>
    <property type="match status" value="1"/>
</dbReference>
<dbReference type="PROSITE" id="PS50089">
    <property type="entry name" value="ZF_RING_2"/>
    <property type="match status" value="1"/>
</dbReference>
<comment type="similarity">
    <text evidence="11">Belongs to the DMA1 family.</text>
</comment>
<evidence type="ECO:0000256" key="6">
    <source>
        <dbReference type="ARBA" id="ARBA00022723"/>
    </source>
</evidence>
<feature type="compositionally biased region" description="Polar residues" evidence="14">
    <location>
        <begin position="169"/>
        <end position="180"/>
    </location>
</feature>
<dbReference type="GO" id="GO:0000132">
    <property type="term" value="P:establishment of mitotic spindle orientation"/>
    <property type="evidence" value="ECO:0007669"/>
    <property type="project" value="UniProtKB-ARBA"/>
</dbReference>
<dbReference type="SMART" id="SM00184">
    <property type="entry name" value="RING"/>
    <property type="match status" value="1"/>
</dbReference>
<feature type="domain" description="FHA" evidence="15">
    <location>
        <begin position="559"/>
        <end position="622"/>
    </location>
</feature>
<keyword evidence="10" id="KW-0131">Cell cycle</keyword>
<dbReference type="Pfam" id="PF17123">
    <property type="entry name" value="zf-RING_11"/>
    <property type="match status" value="1"/>
</dbReference>
<evidence type="ECO:0000256" key="7">
    <source>
        <dbReference type="ARBA" id="ARBA00022771"/>
    </source>
</evidence>
<keyword evidence="18" id="KW-1185">Reference proteome</keyword>
<feature type="compositionally biased region" description="Basic and acidic residues" evidence="14">
    <location>
        <begin position="130"/>
        <end position="148"/>
    </location>
</feature>
<dbReference type="Gene3D" id="2.60.200.20">
    <property type="match status" value="1"/>
</dbReference>
<evidence type="ECO:0000256" key="4">
    <source>
        <dbReference type="ARBA" id="ARBA00022490"/>
    </source>
</evidence>
<dbReference type="RefSeq" id="XP_019016295.1">
    <property type="nucleotide sequence ID" value="XM_019161687.1"/>
</dbReference>
<evidence type="ECO:0000256" key="3">
    <source>
        <dbReference type="ARBA" id="ARBA00012483"/>
    </source>
</evidence>
<feature type="region of interest" description="Disordered" evidence="14">
    <location>
        <begin position="92"/>
        <end position="239"/>
    </location>
</feature>
<dbReference type="InterPro" id="IPR008984">
    <property type="entry name" value="SMAD_FHA_dom_sf"/>
</dbReference>
<dbReference type="GO" id="GO:0032186">
    <property type="term" value="P:cellular bud neck septin ring organization"/>
    <property type="evidence" value="ECO:0007669"/>
    <property type="project" value="UniProtKB-ARBA"/>
</dbReference>
<accession>A0A1E3NGE6</accession>
<feature type="region of interest" description="Disordered" evidence="14">
    <location>
        <begin position="753"/>
        <end position="816"/>
    </location>
</feature>
<evidence type="ECO:0000256" key="11">
    <source>
        <dbReference type="ARBA" id="ARBA00061209"/>
    </source>
</evidence>
<dbReference type="Gene3D" id="3.30.40.10">
    <property type="entry name" value="Zinc/RING finger domain, C3HC4 (zinc finger)"/>
    <property type="match status" value="1"/>
</dbReference>
<keyword evidence="6" id="KW-0479">Metal-binding</keyword>
<dbReference type="PANTHER" id="PTHR15067:SF7">
    <property type="entry name" value="E3 UBIQUITIN-PROTEIN LIGASE DMA1-RELATED"/>
    <property type="match status" value="1"/>
</dbReference>
<dbReference type="SUPFAM" id="SSF49879">
    <property type="entry name" value="SMAD/FHA domain"/>
    <property type="match status" value="1"/>
</dbReference>
<feature type="compositionally biased region" description="Low complexity" evidence="14">
    <location>
        <begin position="7"/>
        <end position="19"/>
    </location>
</feature>
<comment type="subcellular location">
    <subcellularLocation>
        <location evidence="2">Cytoplasm</location>
    </subcellularLocation>
</comment>
<evidence type="ECO:0000259" key="15">
    <source>
        <dbReference type="PROSITE" id="PS50006"/>
    </source>
</evidence>
<keyword evidence="4" id="KW-0963">Cytoplasm</keyword>
<dbReference type="SMART" id="SM00240">
    <property type="entry name" value="FHA"/>
    <property type="match status" value="1"/>
</dbReference>
<feature type="region of interest" description="Disordered" evidence="14">
    <location>
        <begin position="1"/>
        <end position="69"/>
    </location>
</feature>
<dbReference type="GO" id="GO:0008270">
    <property type="term" value="F:zinc ion binding"/>
    <property type="evidence" value="ECO:0007669"/>
    <property type="project" value="UniProtKB-KW"/>
</dbReference>
<feature type="compositionally biased region" description="Polar residues" evidence="14">
    <location>
        <begin position="283"/>
        <end position="305"/>
    </location>
</feature>
<keyword evidence="5" id="KW-0808">Transferase</keyword>
<evidence type="ECO:0000256" key="8">
    <source>
        <dbReference type="ARBA" id="ARBA00022786"/>
    </source>
</evidence>
<dbReference type="OrthoDB" id="687730at2759"/>
<evidence type="ECO:0000256" key="14">
    <source>
        <dbReference type="SAM" id="MobiDB-lite"/>
    </source>
</evidence>
<dbReference type="GO" id="GO:0000151">
    <property type="term" value="C:ubiquitin ligase complex"/>
    <property type="evidence" value="ECO:0007669"/>
    <property type="project" value="TreeGrafter"/>
</dbReference>
<dbReference type="GO" id="GO:0006511">
    <property type="term" value="P:ubiquitin-dependent protein catabolic process"/>
    <property type="evidence" value="ECO:0007669"/>
    <property type="project" value="TreeGrafter"/>
</dbReference>
<evidence type="ECO:0000256" key="13">
    <source>
        <dbReference type="PROSITE-ProRule" id="PRU00175"/>
    </source>
</evidence>
<dbReference type="PROSITE" id="PS50006">
    <property type="entry name" value="FHA_DOMAIN"/>
    <property type="match status" value="1"/>
</dbReference>
<evidence type="ECO:0000256" key="1">
    <source>
        <dbReference type="ARBA" id="ARBA00000900"/>
    </source>
</evidence>
<dbReference type="GO" id="GO:0005829">
    <property type="term" value="C:cytosol"/>
    <property type="evidence" value="ECO:0007669"/>
    <property type="project" value="TreeGrafter"/>
</dbReference>
<reference evidence="17 18" key="1">
    <citation type="journal article" date="2016" name="Proc. Natl. Acad. Sci. U.S.A.">
        <title>Comparative genomics of biotechnologically important yeasts.</title>
        <authorList>
            <person name="Riley R."/>
            <person name="Haridas S."/>
            <person name="Wolfe K.H."/>
            <person name="Lopes M.R."/>
            <person name="Hittinger C.T."/>
            <person name="Goeker M."/>
            <person name="Salamov A.A."/>
            <person name="Wisecaver J.H."/>
            <person name="Long T.M."/>
            <person name="Calvey C.H."/>
            <person name="Aerts A.L."/>
            <person name="Barry K.W."/>
            <person name="Choi C."/>
            <person name="Clum A."/>
            <person name="Coughlan A.Y."/>
            <person name="Deshpande S."/>
            <person name="Douglass A.P."/>
            <person name="Hanson S.J."/>
            <person name="Klenk H.-P."/>
            <person name="LaButti K.M."/>
            <person name="Lapidus A."/>
            <person name="Lindquist E.A."/>
            <person name="Lipzen A.M."/>
            <person name="Meier-Kolthoff J.P."/>
            <person name="Ohm R.A."/>
            <person name="Otillar R.P."/>
            <person name="Pangilinan J.L."/>
            <person name="Peng Y."/>
            <person name="Rokas A."/>
            <person name="Rosa C.A."/>
            <person name="Scheuner C."/>
            <person name="Sibirny A.A."/>
            <person name="Slot J.C."/>
            <person name="Stielow J.B."/>
            <person name="Sun H."/>
            <person name="Kurtzman C.P."/>
            <person name="Blackwell M."/>
            <person name="Grigoriev I.V."/>
            <person name="Jeffries T.W."/>
        </authorList>
    </citation>
    <scope>NUCLEOTIDE SEQUENCE [LARGE SCALE GENOMIC DNA]</scope>
    <source>
        <strain evidence="17 18">NRRL Y-2026</strain>
    </source>
</reference>
<dbReference type="PANTHER" id="PTHR15067">
    <property type="entry name" value="E3 UBIQUITIN-PROTEIN LIGASE RNF8"/>
    <property type="match status" value="1"/>
</dbReference>
<dbReference type="GO" id="GO:0000921">
    <property type="term" value="P:septin ring assembly"/>
    <property type="evidence" value="ECO:0007669"/>
    <property type="project" value="UniProtKB-ARBA"/>
</dbReference>
<keyword evidence="7 13" id="KW-0863">Zinc-finger</keyword>
<dbReference type="STRING" id="763406.A0A1E3NGE6"/>
<dbReference type="InterPro" id="IPR001841">
    <property type="entry name" value="Znf_RING"/>
</dbReference>
<evidence type="ECO:0000256" key="5">
    <source>
        <dbReference type="ARBA" id="ARBA00022679"/>
    </source>
</evidence>
<feature type="compositionally biased region" description="Acidic residues" evidence="14">
    <location>
        <begin position="206"/>
        <end position="218"/>
    </location>
</feature>
<evidence type="ECO:0000313" key="18">
    <source>
        <dbReference type="Proteomes" id="UP000094455"/>
    </source>
</evidence>
<dbReference type="FunFam" id="3.30.40.10:FF:000426">
    <property type="entry name" value="DMA1p Ubiquitin-protein ligase (E3)"/>
    <property type="match status" value="1"/>
</dbReference>
<gene>
    <name evidence="17" type="ORF">PICMEDRAFT_17671</name>
</gene>
<dbReference type="GO" id="GO:0051865">
    <property type="term" value="P:protein autoubiquitination"/>
    <property type="evidence" value="ECO:0007669"/>
    <property type="project" value="UniProtKB-ARBA"/>
</dbReference>
<dbReference type="Proteomes" id="UP000094455">
    <property type="component" value="Unassembled WGS sequence"/>
</dbReference>
<dbReference type="GO" id="GO:0031578">
    <property type="term" value="P:mitotic spindle orientation checkpoint signaling"/>
    <property type="evidence" value="ECO:0007669"/>
    <property type="project" value="UniProtKB-ARBA"/>
</dbReference>
<dbReference type="EMBL" id="KV454005">
    <property type="protein sequence ID" value="ODQ45182.1"/>
    <property type="molecule type" value="Genomic_DNA"/>
</dbReference>
<feature type="region of interest" description="Disordered" evidence="14">
    <location>
        <begin position="274"/>
        <end position="305"/>
    </location>
</feature>
<protein>
    <recommendedName>
        <fullName evidence="3">RING-type E3 ubiquitin transferase</fullName>
        <ecNumber evidence="3">2.3.2.27</ecNumber>
    </recommendedName>
    <alternativeName>
        <fullName evidence="12">Checkpoint forkhead associated with RING domains-containing protein 1</fullName>
    </alternativeName>
</protein>
<keyword evidence="9" id="KW-0862">Zinc</keyword>
<dbReference type="InterPro" id="IPR000253">
    <property type="entry name" value="FHA_dom"/>
</dbReference>
<feature type="compositionally biased region" description="Acidic residues" evidence="14">
    <location>
        <begin position="753"/>
        <end position="770"/>
    </location>
</feature>
<dbReference type="GO" id="GO:0061630">
    <property type="term" value="F:ubiquitin protein ligase activity"/>
    <property type="evidence" value="ECO:0007669"/>
    <property type="project" value="UniProtKB-EC"/>
</dbReference>
<feature type="domain" description="RING-type" evidence="16">
    <location>
        <begin position="699"/>
        <end position="743"/>
    </location>
</feature>
<comment type="catalytic activity">
    <reaction evidence="1">
        <text>S-ubiquitinyl-[E2 ubiquitin-conjugating enzyme]-L-cysteine + [acceptor protein]-L-lysine = [E2 ubiquitin-conjugating enzyme]-L-cysteine + N(6)-ubiquitinyl-[acceptor protein]-L-lysine.</text>
        <dbReference type="EC" id="2.3.2.27"/>
    </reaction>
</comment>
<proteinExistence type="inferred from homology"/>
<dbReference type="GO" id="GO:0097271">
    <property type="term" value="P:protein localization to bud neck"/>
    <property type="evidence" value="ECO:0007669"/>
    <property type="project" value="UniProtKB-ARBA"/>
</dbReference>
<dbReference type="GO" id="GO:0090337">
    <property type="term" value="P:regulation of formin-nucleated actin cable assembly"/>
    <property type="evidence" value="ECO:0007669"/>
    <property type="project" value="UniProtKB-ARBA"/>
</dbReference>